<dbReference type="RefSeq" id="WP_264507333.1">
    <property type="nucleotide sequence ID" value="NZ_JAPDFL010000001.1"/>
</dbReference>
<sequence length="195" mass="21378">MDAEAQKAGEKRVKDCLIDPLVGLGLLRPAGMKVDQFDAMREELARKLAYMTAANLAALAEQITSRPQGKGSDRWPAGPLVLQWGIAIQAPPDDASPLLRAIFAHATGQEAIAAGYAPELLVWAKKNRSFPKSFMVSTIRKDADNAMRRAAELERIERDGEALSAEETAWLERRRAATEKCRKIGALSLETAHED</sequence>
<comment type="caution">
    <text evidence="1">The sequence shown here is derived from an EMBL/GenBank/DDBJ whole genome shotgun (WGS) entry which is preliminary data.</text>
</comment>
<evidence type="ECO:0000313" key="1">
    <source>
        <dbReference type="EMBL" id="MCW1934549.1"/>
    </source>
</evidence>
<keyword evidence="2" id="KW-1185">Reference proteome</keyword>
<dbReference type="Proteomes" id="UP001208938">
    <property type="component" value="Unassembled WGS sequence"/>
</dbReference>
<organism evidence="1 2">
    <name type="scientific">Pararhodobacter zhoushanensis</name>
    <dbReference type="NCBI Taxonomy" id="2479545"/>
    <lineage>
        <taxon>Bacteria</taxon>
        <taxon>Pseudomonadati</taxon>
        <taxon>Pseudomonadota</taxon>
        <taxon>Alphaproteobacteria</taxon>
        <taxon>Rhodobacterales</taxon>
        <taxon>Paracoccaceae</taxon>
        <taxon>Pararhodobacter</taxon>
    </lineage>
</organism>
<name>A0ABT3H421_9RHOB</name>
<dbReference type="EMBL" id="JAPDFL010000001">
    <property type="protein sequence ID" value="MCW1934549.1"/>
    <property type="molecule type" value="Genomic_DNA"/>
</dbReference>
<proteinExistence type="predicted"/>
<gene>
    <name evidence="1" type="ORF">OKW52_20400</name>
</gene>
<evidence type="ECO:0000313" key="2">
    <source>
        <dbReference type="Proteomes" id="UP001208938"/>
    </source>
</evidence>
<protein>
    <submittedName>
        <fullName evidence="1">Uncharacterized protein</fullName>
    </submittedName>
</protein>
<accession>A0ABT3H421</accession>
<reference evidence="1 2" key="1">
    <citation type="submission" date="2022-10" db="EMBL/GenBank/DDBJ databases">
        <title>Pararhodobacter sp. nov., isolated from marine algae.</title>
        <authorList>
            <person name="Choi B.J."/>
            <person name="Kim J.M."/>
            <person name="Lee J.K."/>
            <person name="Choi D.G."/>
            <person name="Jeon C.O."/>
        </authorList>
    </citation>
    <scope>NUCLEOTIDE SEQUENCE [LARGE SCALE GENOMIC DNA]</scope>
    <source>
        <strain evidence="1 2">ZQ420</strain>
    </source>
</reference>